<name>A0A834XL55_APHGI</name>
<keyword evidence="2" id="KW-1185">Reference proteome</keyword>
<accession>A0A834XL55</accession>
<proteinExistence type="predicted"/>
<dbReference type="Proteomes" id="UP000639338">
    <property type="component" value="Unassembled WGS sequence"/>
</dbReference>
<sequence>MDIPEPYQELIPLYKKLETSLSVINAGNSAYDVSCLKCSDVIRKLKYLNLFLELTDLIKSAVPKGQSTTAERDFFLECYGRTSNDFPVRIFTYHICRAPADILRHIQQRLSDEGQLTDASRNILEEYIEKEEKYTGTILRSKKDWEPLPEDSPEDSLEEMKIAKLIDEKATEYKLYGEELGPQPTIDQMKKKQELYDELQQLLHQYCWKK</sequence>
<dbReference type="EMBL" id="JACMRX010000005">
    <property type="protein sequence ID" value="KAF7988736.1"/>
    <property type="molecule type" value="Genomic_DNA"/>
</dbReference>
<comment type="caution">
    <text evidence="1">The sequence shown here is derived from an EMBL/GenBank/DDBJ whole genome shotgun (WGS) entry which is preliminary data.</text>
</comment>
<evidence type="ECO:0000313" key="2">
    <source>
        <dbReference type="Proteomes" id="UP000639338"/>
    </source>
</evidence>
<evidence type="ECO:0000313" key="1">
    <source>
        <dbReference type="EMBL" id="KAF7988736.1"/>
    </source>
</evidence>
<gene>
    <name evidence="1" type="ORF">HCN44_001309</name>
</gene>
<protein>
    <submittedName>
        <fullName evidence="1">Uncharacterized protein</fullName>
    </submittedName>
</protein>
<reference evidence="1 2" key="1">
    <citation type="submission" date="2020-08" db="EMBL/GenBank/DDBJ databases">
        <title>Aphidius gifuensis genome sequencing and assembly.</title>
        <authorList>
            <person name="Du Z."/>
        </authorList>
    </citation>
    <scope>NUCLEOTIDE SEQUENCE [LARGE SCALE GENOMIC DNA]</scope>
    <source>
        <strain evidence="1">YNYX2018</strain>
        <tissue evidence="1">Adults</tissue>
    </source>
</reference>
<organism evidence="1 2">
    <name type="scientific">Aphidius gifuensis</name>
    <name type="common">Parasitoid wasp</name>
    <dbReference type="NCBI Taxonomy" id="684658"/>
    <lineage>
        <taxon>Eukaryota</taxon>
        <taxon>Metazoa</taxon>
        <taxon>Ecdysozoa</taxon>
        <taxon>Arthropoda</taxon>
        <taxon>Hexapoda</taxon>
        <taxon>Insecta</taxon>
        <taxon>Pterygota</taxon>
        <taxon>Neoptera</taxon>
        <taxon>Endopterygota</taxon>
        <taxon>Hymenoptera</taxon>
        <taxon>Apocrita</taxon>
        <taxon>Ichneumonoidea</taxon>
        <taxon>Braconidae</taxon>
        <taxon>Aphidiinae</taxon>
        <taxon>Aphidius</taxon>
    </lineage>
</organism>
<dbReference type="AlphaFoldDB" id="A0A834XL55"/>